<dbReference type="Gene3D" id="2.160.20.10">
    <property type="entry name" value="Single-stranded right-handed beta-helix, Pectin lyase-like"/>
    <property type="match status" value="9"/>
</dbReference>
<feature type="compositionally biased region" description="Acidic residues" evidence="5">
    <location>
        <begin position="4692"/>
        <end position="4702"/>
    </location>
</feature>
<dbReference type="Pfam" id="PF18884">
    <property type="entry name" value="TSP3_bac"/>
    <property type="match status" value="18"/>
</dbReference>
<comment type="subcellular location">
    <subcellularLocation>
        <location evidence="1">Secreted</location>
    </subcellularLocation>
</comment>
<evidence type="ECO:0000256" key="5">
    <source>
        <dbReference type="SAM" id="MobiDB-lite"/>
    </source>
</evidence>
<keyword evidence="3 6" id="KW-0732">Signal</keyword>
<dbReference type="InterPro" id="IPR028974">
    <property type="entry name" value="TSP_type-3_rpt"/>
</dbReference>
<dbReference type="InterPro" id="IPR006626">
    <property type="entry name" value="PbH1"/>
</dbReference>
<feature type="compositionally biased region" description="Acidic residues" evidence="5">
    <location>
        <begin position="2138"/>
        <end position="2147"/>
    </location>
</feature>
<dbReference type="Pfam" id="PF13229">
    <property type="entry name" value="Beta_helix"/>
    <property type="match status" value="8"/>
</dbReference>
<dbReference type="InterPro" id="IPR011050">
    <property type="entry name" value="Pectin_lyase_fold/virulence"/>
</dbReference>
<feature type="domain" description="Right handed beta helix" evidence="7">
    <location>
        <begin position="3886"/>
        <end position="4027"/>
    </location>
</feature>
<dbReference type="PANTHER" id="PTHR11319">
    <property type="entry name" value="G PROTEIN-COUPLED RECEPTOR-RELATED"/>
    <property type="match status" value="1"/>
</dbReference>
<sequence>MHPKRIPAIMAGACIALGLLCIPSYAQQDPFVQCSSLTVQSDGSVEIIIDNDTASENLLYEVYCTEERLQSEPFLSSDAYWRMIHKTAYNTPLFSDQGEFIRIPPSEPSVAFRFYAVARIMDSDNDGLSDGYELLVTNTLPDNVDTNANYIYDGEEDIDLDGLTNYQEYILRTDPRVPDTDNDGLADLVETGTGIYENELNRGTNPLDNDTDQDGLSDFVELYSRDCDGFESGDFSAMDWSYAEGDKPWEVASGIAYQGSFSARVPSSLDHEESAVLTLSVTISEEHLLSFVYKVSSEQGKDVLYVSVNNEIREIISGEQDWTQYTLSLRTPGAYDISFIYQKDADNDSGDDMVWIDNVILIHGTIPVNRDMDLDGVSDGDELSFGTSPYKSDTDGDGIADSTELFVYGTNPLLEDSDLDGLDDSAELNLGTDPVVGDSDNDSIADGWESTMGLNPLLADSMNDSDGDGLSNYEEYKMDSNPFNTYGQDPMIVYVNNAGSGGNGSQLNPYGSLQQALDETSYGGYPVLFVLADGLYDLWNDQYMAQNGINSILIDQDWLYNTYGDNYCAAIKGSSPDKVIIKGWGAASIFSILYGDFYSYAPVLVKNVTITNGAKGVDCYASSPVFVNCKITGNKANFGAGMFVEEANPEVINCLITGNTAIQGSGIYVLGASYFAVAQTTIAHNTGSEGIAIYVSGTNSIPTVFNSILWETSGDDIYNIASTKIKYCDIEDGDYLGQNGNISTDPLFAAPDAGNFHLTSTSPCRNAGHPFGLFTRDHDNEIRPANSGCDIGFDEFVDSNSNTVPDFWETKYGGTYSPTGDNDSDGVNNATEAKHLTSPTSSDTDGDGVSDYMEIVTYGTDPLVNGDKDGDTVSDYDEIMVQGTNPSKKDTDDDGIPDDWEISRGLDPTVSDGDQDPDGDWITNYEEYFLYTDPYNIDDPYLYYVSDWGSIQATIDIVLDDRNTYGNFVGLIYLDTPGTYSEDIELIPDLAFYADDPLTVTIQATALQNSVTMYSDNDGNYSYNGGSYYYGIGAYYCLFKNISFIDAGRGFYVRQWNLMLNNCYVRNHYYQYSAWDGGGMYAYNSYIELINTIFDANQTRGNGGALFAENSTLLLNNATISDNTTIVSGGGCYLKNSTITSKDSLFEDNRCIWDPVNGIANSGEGGALYIMGNGALFSKADLKNTTFQQNETFAAGGAIFAASATLNFDNVTLSDNLLRYSRNNSLDGYGGGIFLDFCLFNVINSDIDSNTSFKAAGGIYMQNFYGNISDSIISNNSSANFGGGAQLYETSVDFTNVTIDGNIATADDGGGLYFEASKSVIDDCTVVNNTASSKGGGIYSVASTVSIVDSDINDNNTTSFSNGGAGLYGDANTSLTIKDTTLSGNQTESNGGALYLKGGTPSVDGTLIQNNTATHWGGGIFVEDGTPTVRNSVILGNTAGSEGGGVNVYSSINSETGFPNSASTAKLSNMVIKGNKALTGGGVTVQKYSRCDVDFSVVVDNTTDTNSGGGLYWQTPLSSYPFKALNSIIWGNTDDVSGLDQTTVRFCNIGDGDFNGVNGNISIASGFVNPARGDYHLLSTSQLIDMGTSYLSSGNDADGEARPASGDFSSDSSPRPLAGASDIGLDEFIDSDSDALPDYWENQYGGLLDNDGDGDSDSVTNFYEYINSTNPGSGDTDGDGLSDYNEIFVYFTNPLADADTDLDGLKDSDEINTHGTNPALPDSDYDRMPDGWELANGLNPLTSNGITDSDSDDLTNYEEYFLGTDPFDANDPIRVDGSALSSINDSISSTSKRLIYLPPGTYSENTINMLSGNCIMGDGSDSAIIVGNGAAPLIRANGVSNVIIKNVTLKNGLQGLYNTQSSVAVINCNVINNYGSGLEFHFALDTSVVINSTISGNKATFGGGIKSQSSAPQIINCSIFSNTAQKGAGFWATSYGLNVPGPQLLNSVVYGNVGGGIHLDDQKTGFVLKDSIVWNNGDDLSGVTSAMVSYSNIEDGDFNAENNNISEDPDLGTPQFGRFHLLSTSPGINTGSGLIQYQIDFQGENRLNGSLTDMGTDEFYDADMDGLGDVWETAYGGNFAAGNDDDGDTLLNADEYRYYTDPNSQDTDGDSLSDAQEANGFLIGATMVFTDPLIADMDGDGLQDGDEVSVHSTDPTKEDTDGDGLGDAWEVANGLDPTVHDSGTDPDNDGLTNYEEFILISDPNDDASPYTVYVDYNTGHSYPGPKFTTIPAAVQHLNDNDSRIPARIYVAEGQYAGKVILPNRSALIGASPLTVSILDNSAVAMEFIDVFLAIVKNVTITKSAQGVYISNANPRFVNCHIINNVQQPNYGGGVYISEGSPTFIDCTFEGNIAKLNGGGVYCRTSYPEFTRCHFNNNTLAATGSSGGGLYANYNSVVSITDSQFVSNLAGDTGGALSVISSTLDMFNTVLKGNKANNTGGGGIYFKTAAGTVFNSYIINNSAYLRGGGIFCNNSNPEIAHSLVYGNTKTTQSGGGIYIENASAPVIRNTILWNNTDDLANVTDTMIQYSNISDGDYAGVNGNISQDPLLVNPENDNYHLFSASPCKNAASALSYDFADLDGESRPYDTLSDIGPDEIIDTDMDNLPDAWELTYVAALAVLDNDSDPDSDNLSAMQEFIGGTNPDNADTDGDGLNDDTEITTTLTSPTDSDTDDDGLSDGDEVNTHGTDPKDTDSDNDLIDDKYEVDNSLNPLLASDAQLDPDGDHLTNLEEYYLGSSAQSNTSPLSTYATTADDLQVMIDNAVIPNKIILSPGTYTHKINSVASTLNLKSGIAIVSESGTAIIKTDFADTVFYVNSVTNVVFKNLIIKNSLAGILAKASDMMVSNCSFESNASLSEGAGIACFYGDILVYNSTFNKCRSTSGGAIYSRFTDLNVIDSDFTECIAYSGSGGALYIDGATASDPVTIRNTVFTGNNAAINGGSIYTTGGYVDLVASTLQDNAAHQNGGALFGVYSTISMTNMIMSENIAHSSGGAVYLQSSSSSINHCVLAENISNLSAGGGLYLNTPGTVSVKNSIFSDNTDDLYGVATSMISYCNIGDGDFNGVNGNISVDPGFIDVSQNNYHVQASSSMINAGTPTETIHYDIDGEAVPSGSASDIGIDEFVDSDDDLLADVWELLYAANLTILSGSGNNDSDSLTNAQEYTHFSNPLSADTDGDTLSDGDEATLYFTSLLLADTDGDGLGDADEIAQAADPLEDDSDDDGIPDGWEVTNGLDPNDPSDADGNLDADLLSNYEEYYLGSNPNVPSSPPTLNASGYTSLKNAINAVASPGIVIISAGGYSESLQLRDGVVLYAASPSSTIITAPYGYDIIKIHDCKKVIIKNIKIQNAFANGISAKRGEALISNCIVANNISLNNGGGLDAYLSKIECRGTTFTNNRANANGGGIHSLFSDVKLVNCEMVKNRNYAIYSDLSKIDLLNSDIHGNYDNPGYIVYFRSPIYSTKSEINMLNSSIYDNYSSIEGGAVNLSDSFITASNCIFHSNASSKNSGAFNIKNASGEIINSLFYKNTSQRNAGAIGLDGYNNIMMMFNSIANNTATIGAGLYVYNQSNSSIINSIIWNEGDDLYNVTSSMIQNSCIEDGDYAGTNGNIASNPQFRNIAKDDFHLIHTSPCINSGVAVSKTVVDIDNEGHPDIALYDIGADEFVDSDNDGLPDFWEAVYGPDVLPASDDDSDNLTALEEYAYLTDPTLSDTDSDGVSDYNEILVYETDPLLDADKDGDGLTDAEEILTHNTDPGSEDTDGDWMSDAWEIDNSLNPLSASDGRIDADNDGLLNDEEFFILSDPFSDTDPTRVYVDASAPSGGDGSQGSPYKTILTAKNNTNTTSQNAVLILAEGLYHENVQLKTGLSILGASPNTTIITGASLLLDAVKAENITKTLIKNITIEGSYAGINCKNSDLMVSSCIIKDNVATPSYGGGLYFMNSRTIIVDTVVDNNAVSQYGGGAYFTATDPIIHNCTFSNNDAVRGGGIYIDASEDTKIINTLISGNTSQSGGGVYNNGSHVGMINCRIKDSTATDKGAGIYHLNGSLDVYNSVMVNNIALRFGGGLYVSGASGAMENSVLASNRADFNTGHGVYQYQSSFTIKNSIIWNSLTSDLYGFAESQVISSDIRDASFNGINGNISTDPLFVNANKGDFHLFSSSLCKDAGTGTPTVAVDIDNETRPFNSIVDMGIDEIVDTDLDGLPDYWENQFGQNFNPASNDDADSLDNSQEYANNTHPLLADTDGDGINDSDEISLYSTDPTDADSDDDGASDGLELLTYNSNPLVVDTDNDSLPDSWEGQYGLNPNADDANDNLDGDLLTNYEEYLIGSIPNLANSPSQIYVDNDGVAPGNGTIGSPYVSIQMAIDNAPDPAVISVASGRYVESVIIPAGQGMVIYGDSSNKPEIFGDTINPVVSMQGADKLVILKNLVLRNGKGGLYAKNSKLIIDNCHIKHNFSSGVLLEENLDLVQIVNSSITNNTASLGGGIWCHLSKPFIANCLIARNSAVEGGAIRISSSSGFNHIAPTIVHSTIVDNYAPTGGGIYSVSTSYLIVIKNCVVWGNDDDLYNINAAMISDSNVEDLSFGTNVVSVAPGFGAPQFGKYHITHSSAMIDGGSDTALVSYDIHGELRPYNVHCDYGFDEFVDSDNDTIADQWELLHNANLNMLDNEGDADNDGLSDYLESLYYSNPNTVDTDGDTLGDAEEISPYHTDPTYKDTDEDGLDDALEISLGSNPVTIDSDNDSIPDGWEYQYGLDPVSGADKLTDVDNDLLSNFEEYYMGSAPDNDDDPAFVYVDNDAPDGGDGSLSTPYNSISDAVSASVPPYILSLTGHFVESIQFTDKFVIVGNDPETTIIESASLYGPALQISNVNLGVLKNITVRGGKPVILISQSTVLISNCLVTEPDQLNSNGGGCSIVNSDVQIYNSSFTNCTASVRGGALYCENSELFMTGSVLKGNTSGFDGGALFSSFSTVKLYETKVLNNSANHYGGGLFVQYDSMLDLVNTAVAKNSAASGGGIYCSSSKPNIDHCVLYKNTRSTGVGSTLFYSSARPGFIRNTIVWSDDAGNLQQDFAGVDTTIVSYSNVEDDIGSTNNNVSAAPVFAGPDYDNYRLRLTSPCINLGSPESDNVSDFDGETRPAGVASDIGLDEFIDTDEDGLPDFFELRYFGDHNANPNGDPDFDGRLNINEYYNDKNPVVSD</sequence>
<keyword evidence="4" id="KW-0106">Calcium</keyword>
<feature type="compositionally biased region" description="Low complexity" evidence="5">
    <location>
        <begin position="2659"/>
        <end position="2668"/>
    </location>
</feature>
<feature type="domain" description="Right handed beta helix" evidence="7">
    <location>
        <begin position="1240"/>
        <end position="1405"/>
    </location>
</feature>
<evidence type="ECO:0000256" key="4">
    <source>
        <dbReference type="ARBA" id="ARBA00022837"/>
    </source>
</evidence>
<feature type="domain" description="Right handed beta helix" evidence="7">
    <location>
        <begin position="603"/>
        <end position="718"/>
    </location>
</feature>
<feature type="domain" description="Right handed beta helix" evidence="7">
    <location>
        <begin position="4413"/>
        <end position="4561"/>
    </location>
</feature>
<organism evidence="8 9">
    <name type="scientific">Candidatus Auribacter fodinae</name>
    <dbReference type="NCBI Taxonomy" id="2093366"/>
    <lineage>
        <taxon>Bacteria</taxon>
        <taxon>Pseudomonadati</taxon>
        <taxon>Candidatus Auribacterota</taxon>
        <taxon>Candidatus Auribacteria</taxon>
        <taxon>Candidatus Auribacterales</taxon>
        <taxon>Candidatus Auribacteraceae</taxon>
        <taxon>Candidatus Auribacter</taxon>
    </lineage>
</organism>
<name>A0A3A4QQ71_9BACT</name>
<feature type="compositionally biased region" description="Acidic residues" evidence="5">
    <location>
        <begin position="3213"/>
        <end position="3223"/>
    </location>
</feature>
<evidence type="ECO:0000256" key="2">
    <source>
        <dbReference type="ARBA" id="ARBA00022525"/>
    </source>
</evidence>
<feature type="compositionally biased region" description="Acidic residues" evidence="5">
    <location>
        <begin position="4241"/>
        <end position="4251"/>
    </location>
</feature>
<dbReference type="InterPro" id="IPR012334">
    <property type="entry name" value="Pectin_lyas_fold"/>
</dbReference>
<comment type="caution">
    <text evidence="8">The sequence shown here is derived from an EMBL/GenBank/DDBJ whole genome shotgun (WGS) entry which is preliminary data.</text>
</comment>
<dbReference type="Gene3D" id="4.10.1080.10">
    <property type="entry name" value="TSP type-3 repeat"/>
    <property type="match status" value="4"/>
</dbReference>
<feature type="domain" description="Right handed beta helix" evidence="7">
    <location>
        <begin position="4864"/>
        <end position="5056"/>
    </location>
</feature>
<dbReference type="SUPFAM" id="SSF51126">
    <property type="entry name" value="Pectin lyase-like"/>
    <property type="match status" value="11"/>
</dbReference>
<evidence type="ECO:0000313" key="9">
    <source>
        <dbReference type="Proteomes" id="UP000266426"/>
    </source>
</evidence>
<dbReference type="SUPFAM" id="SSF103647">
    <property type="entry name" value="TSP type-3 repeat"/>
    <property type="match status" value="4"/>
</dbReference>
<feature type="region of interest" description="Disordered" evidence="5">
    <location>
        <begin position="1594"/>
        <end position="1622"/>
    </location>
</feature>
<feature type="compositionally biased region" description="Polar residues" evidence="5">
    <location>
        <begin position="816"/>
        <end position="831"/>
    </location>
</feature>
<proteinExistence type="predicted"/>
<feature type="region of interest" description="Disordered" evidence="5">
    <location>
        <begin position="3211"/>
        <end position="3241"/>
    </location>
</feature>
<feature type="compositionally biased region" description="Acidic residues" evidence="5">
    <location>
        <begin position="2669"/>
        <end position="2681"/>
    </location>
</feature>
<feature type="region of interest" description="Disordered" evidence="5">
    <location>
        <begin position="814"/>
        <end position="850"/>
    </location>
</feature>
<feature type="domain" description="Right handed beta helix" evidence="7">
    <location>
        <begin position="2280"/>
        <end position="2409"/>
    </location>
</feature>
<feature type="chain" id="PRO_5017200696" description="Right handed beta helix domain-containing protein" evidence="6">
    <location>
        <begin position="27"/>
        <end position="5196"/>
    </location>
</feature>
<evidence type="ECO:0000256" key="3">
    <source>
        <dbReference type="ARBA" id="ARBA00022729"/>
    </source>
</evidence>
<dbReference type="Proteomes" id="UP000266426">
    <property type="component" value="Unassembled WGS sequence"/>
</dbReference>
<evidence type="ECO:0000256" key="1">
    <source>
        <dbReference type="ARBA" id="ARBA00004613"/>
    </source>
</evidence>
<dbReference type="PANTHER" id="PTHR11319:SF35">
    <property type="entry name" value="OUTER MEMBRANE PROTEIN PMPC-RELATED"/>
    <property type="match status" value="1"/>
</dbReference>
<feature type="domain" description="Right handed beta helix" evidence="7">
    <location>
        <begin position="2790"/>
        <end position="2947"/>
    </location>
</feature>
<dbReference type="InterPro" id="IPR039448">
    <property type="entry name" value="Beta_helix"/>
</dbReference>
<feature type="compositionally biased region" description="Basic and acidic residues" evidence="5">
    <location>
        <begin position="2687"/>
        <end position="2701"/>
    </location>
</feature>
<accession>A0A3A4QQ71</accession>
<feature type="compositionally biased region" description="Acidic residues" evidence="5">
    <location>
        <begin position="4260"/>
        <end position="4269"/>
    </location>
</feature>
<feature type="region of interest" description="Disordered" evidence="5">
    <location>
        <begin position="2138"/>
        <end position="2164"/>
    </location>
</feature>
<keyword evidence="2" id="KW-0964">Secreted</keyword>
<dbReference type="InterPro" id="IPR059100">
    <property type="entry name" value="TSP3_bac"/>
</dbReference>
<dbReference type="SMART" id="SM00710">
    <property type="entry name" value="PbH1"/>
    <property type="match status" value="45"/>
</dbReference>
<feature type="compositionally biased region" description="Acidic residues" evidence="5">
    <location>
        <begin position="2646"/>
        <end position="2658"/>
    </location>
</feature>
<dbReference type="GO" id="GO:0005509">
    <property type="term" value="F:calcium ion binding"/>
    <property type="evidence" value="ECO:0007669"/>
    <property type="project" value="InterPro"/>
</dbReference>
<feature type="domain" description="Right handed beta helix" evidence="7">
    <location>
        <begin position="1834"/>
        <end position="1982"/>
    </location>
</feature>
<feature type="region of interest" description="Disordered" evidence="5">
    <location>
        <begin position="4690"/>
        <end position="4716"/>
    </location>
</feature>
<feature type="region of interest" description="Disordered" evidence="5">
    <location>
        <begin position="881"/>
        <end position="918"/>
    </location>
</feature>
<feature type="signal peptide" evidence="6">
    <location>
        <begin position="1"/>
        <end position="26"/>
    </location>
</feature>
<dbReference type="EMBL" id="QZJZ01000098">
    <property type="protein sequence ID" value="RJP56235.1"/>
    <property type="molecule type" value="Genomic_DNA"/>
</dbReference>
<evidence type="ECO:0000313" key="8">
    <source>
        <dbReference type="EMBL" id="RJP56235.1"/>
    </source>
</evidence>
<feature type="region of interest" description="Disordered" evidence="5">
    <location>
        <begin position="2626"/>
        <end position="2701"/>
    </location>
</feature>
<evidence type="ECO:0000256" key="6">
    <source>
        <dbReference type="SAM" id="SignalP"/>
    </source>
</evidence>
<gene>
    <name evidence="8" type="ORF">C4541_12790</name>
</gene>
<reference evidence="8 9" key="1">
    <citation type="journal article" date="2017" name="ISME J.">
        <title>Energy and carbon metabolisms in a deep terrestrial subsurface fluid microbial community.</title>
        <authorList>
            <person name="Momper L."/>
            <person name="Jungbluth S.P."/>
            <person name="Lee M.D."/>
            <person name="Amend J.P."/>
        </authorList>
    </citation>
    <scope>NUCLEOTIDE SEQUENCE [LARGE SCALE GENOMIC DNA]</scope>
    <source>
        <strain evidence="8">SURF_26</strain>
    </source>
</reference>
<feature type="compositionally biased region" description="Low complexity" evidence="5">
    <location>
        <begin position="837"/>
        <end position="850"/>
    </location>
</feature>
<protein>
    <recommendedName>
        <fullName evidence="7">Right handed beta helix domain-containing protein</fullName>
    </recommendedName>
</protein>
<evidence type="ECO:0000259" key="7">
    <source>
        <dbReference type="Pfam" id="PF13229"/>
    </source>
</evidence>
<feature type="region of interest" description="Disordered" evidence="5">
    <location>
        <begin position="4205"/>
        <end position="4273"/>
    </location>
</feature>